<evidence type="ECO:0000256" key="4">
    <source>
        <dbReference type="ARBA" id="ARBA00022857"/>
    </source>
</evidence>
<evidence type="ECO:0000313" key="7">
    <source>
        <dbReference type="EMBL" id="OAQ64772.1"/>
    </source>
</evidence>
<dbReference type="InterPro" id="IPR050346">
    <property type="entry name" value="FMO-like"/>
</dbReference>
<comment type="caution">
    <text evidence="7">The sequence shown here is derived from an EMBL/GenBank/DDBJ whole genome shotgun (WGS) entry which is preliminary data.</text>
</comment>
<keyword evidence="3" id="KW-0274">FAD</keyword>
<evidence type="ECO:0000256" key="2">
    <source>
        <dbReference type="ARBA" id="ARBA00022630"/>
    </source>
</evidence>
<dbReference type="Proteomes" id="UP000078397">
    <property type="component" value="Unassembled WGS sequence"/>
</dbReference>
<keyword evidence="6" id="KW-0812">Transmembrane</keyword>
<dbReference type="PIRSF" id="PIRSF000332">
    <property type="entry name" value="FMO"/>
    <property type="match status" value="1"/>
</dbReference>
<reference evidence="7 8" key="1">
    <citation type="journal article" date="2016" name="PLoS Pathog.">
        <title>Biosynthesis of antibiotic leucinostatins in bio-control fungus Purpureocillium lilacinum and their inhibition on phytophthora revealed by genome mining.</title>
        <authorList>
            <person name="Wang G."/>
            <person name="Liu Z."/>
            <person name="Lin R."/>
            <person name="Li E."/>
            <person name="Mao Z."/>
            <person name="Ling J."/>
            <person name="Yang Y."/>
            <person name="Yin W.B."/>
            <person name="Xie B."/>
        </authorList>
    </citation>
    <scope>NUCLEOTIDE SEQUENCE [LARGE SCALE GENOMIC DNA]</scope>
    <source>
        <strain evidence="7">170</strain>
    </source>
</reference>
<evidence type="ECO:0000256" key="6">
    <source>
        <dbReference type="SAM" id="Phobius"/>
    </source>
</evidence>
<keyword evidence="2" id="KW-0285">Flavoprotein</keyword>
<dbReference type="OrthoDB" id="10254665at2759"/>
<evidence type="ECO:0000313" key="8">
    <source>
        <dbReference type="Proteomes" id="UP000078397"/>
    </source>
</evidence>
<keyword evidence="8" id="KW-1185">Reference proteome</keyword>
<dbReference type="EMBL" id="LSBJ02000005">
    <property type="protein sequence ID" value="OAQ64772.1"/>
    <property type="molecule type" value="Genomic_DNA"/>
</dbReference>
<dbReference type="GeneID" id="28849103"/>
<organism evidence="7 8">
    <name type="scientific">Pochonia chlamydosporia 170</name>
    <dbReference type="NCBI Taxonomy" id="1380566"/>
    <lineage>
        <taxon>Eukaryota</taxon>
        <taxon>Fungi</taxon>
        <taxon>Dikarya</taxon>
        <taxon>Ascomycota</taxon>
        <taxon>Pezizomycotina</taxon>
        <taxon>Sordariomycetes</taxon>
        <taxon>Hypocreomycetidae</taxon>
        <taxon>Hypocreales</taxon>
        <taxon>Clavicipitaceae</taxon>
        <taxon>Pochonia</taxon>
    </lineage>
</organism>
<keyword evidence="7" id="KW-0503">Monooxygenase</keyword>
<name>A0A179FGX5_METCM</name>
<feature type="transmembrane region" description="Helical" evidence="6">
    <location>
        <begin position="569"/>
        <end position="594"/>
    </location>
</feature>
<proteinExistence type="inferred from homology"/>
<evidence type="ECO:0000256" key="5">
    <source>
        <dbReference type="ARBA" id="ARBA00023002"/>
    </source>
</evidence>
<dbReference type="PANTHER" id="PTHR23023">
    <property type="entry name" value="DIMETHYLANILINE MONOOXYGENASE"/>
    <property type="match status" value="1"/>
</dbReference>
<evidence type="ECO:0000256" key="3">
    <source>
        <dbReference type="ARBA" id="ARBA00022827"/>
    </source>
</evidence>
<evidence type="ECO:0000256" key="1">
    <source>
        <dbReference type="ARBA" id="ARBA00009183"/>
    </source>
</evidence>
<dbReference type="Gene3D" id="3.50.50.60">
    <property type="entry name" value="FAD/NAD(P)-binding domain"/>
    <property type="match status" value="1"/>
</dbReference>
<sequence length="624" mass="71350">MKVAIVGGGPSGLVTLKYLTQAHRFLDCDVVETRLFDYQPQVGGTFSARVYEDAELVSSKQLTTFSDFRRPNEPDFLSATNYVKYLKDYCTHFNLWQHINLNTRVIEVRRRGIGHTVVYETNKGEQFEWDCDAVAVCSGLHVEPNIPDIEGLENVPQVIHSSAFKSRKQFRSSRTVMIVGSGETGADISYLAVTTPTVERVILCHRDGVHFAPKRNPGPVILPYLRKPNPNEPGIPIDISRANMFDTAYVHKSLRQNDTLLWEYYNLYIKTLLFISSGTTIGMDQWIGAISKARHHPSKIFFNKSLKVCPYISEPYRPKIPGPRLWLYSLRSFFVQTPIPDTHGRRVDLAPFPLRFSKRGVVQFRDNGRPEYERMKEQNIRPETVVLCTGYKQSFPFLNRRTNVTGAPYATPDSANVRQIWKCDDPTVGFIGFVRPSLGAIPPLSEMQTQLWIANLLSPSSIPRPLLPEDEYHYKLRPLPGARINYGVDHETYAYQLALDLDSAPGLWDILSLVSWKRAVVSWKLLILWIFGANVNAKFRLKGPWMWDGALEVFTSDEFWQTITRRPIIFGHLAVSIIPMSIFGPINLLFWVYWTIAAVLDSGYTRYLNYVHSHRPRLADKCTD</sequence>
<protein>
    <submittedName>
        <fullName evidence="7">Dimethylaniline monooxygenase</fullName>
    </submittedName>
</protein>
<dbReference type="GO" id="GO:0050661">
    <property type="term" value="F:NADP binding"/>
    <property type="evidence" value="ECO:0007669"/>
    <property type="project" value="InterPro"/>
</dbReference>
<dbReference type="GO" id="GO:0004499">
    <property type="term" value="F:N,N-dimethylaniline monooxygenase activity"/>
    <property type="evidence" value="ECO:0007669"/>
    <property type="project" value="InterPro"/>
</dbReference>
<dbReference type="InterPro" id="IPR020946">
    <property type="entry name" value="Flavin_mOase-like"/>
</dbReference>
<dbReference type="InterPro" id="IPR000960">
    <property type="entry name" value="Flavin_mOase"/>
</dbReference>
<keyword evidence="4" id="KW-0521">NADP</keyword>
<dbReference type="RefSeq" id="XP_018142086.1">
    <property type="nucleotide sequence ID" value="XM_018285109.1"/>
</dbReference>
<accession>A0A179FGX5</accession>
<dbReference type="PRINTS" id="PR00370">
    <property type="entry name" value="FMOXYGENASE"/>
</dbReference>
<keyword evidence="5" id="KW-0560">Oxidoreductase</keyword>
<dbReference type="Pfam" id="PF00743">
    <property type="entry name" value="FMO-like"/>
    <property type="match status" value="1"/>
</dbReference>
<dbReference type="KEGG" id="pchm:VFPPC_05999"/>
<dbReference type="GO" id="GO:0050660">
    <property type="term" value="F:flavin adenine dinucleotide binding"/>
    <property type="evidence" value="ECO:0007669"/>
    <property type="project" value="InterPro"/>
</dbReference>
<dbReference type="InterPro" id="IPR036188">
    <property type="entry name" value="FAD/NAD-bd_sf"/>
</dbReference>
<gene>
    <name evidence="7" type="ORF">VFPPC_05999</name>
</gene>
<dbReference type="AlphaFoldDB" id="A0A179FGX5"/>
<keyword evidence="6" id="KW-1133">Transmembrane helix</keyword>
<dbReference type="SUPFAM" id="SSF51905">
    <property type="entry name" value="FAD/NAD(P)-binding domain"/>
    <property type="match status" value="2"/>
</dbReference>
<keyword evidence="6" id="KW-0472">Membrane</keyword>
<comment type="similarity">
    <text evidence="1">Belongs to the FMO family.</text>
</comment>